<gene>
    <name evidence="5" type="ORF">FA15DRAFT_743694</name>
</gene>
<name>A0A5C3KTG2_COPMA</name>
<evidence type="ECO:0000313" key="5">
    <source>
        <dbReference type="EMBL" id="TFK23840.1"/>
    </source>
</evidence>
<keyword evidence="3" id="KW-0964">Secreted</keyword>
<proteinExistence type="predicted"/>
<dbReference type="AlphaFoldDB" id="A0A5C3KTG2"/>
<sequence>MATIALNCLVFGDGADKIFTIEIAPDKNINILKALIREQNLDCFAYTALSAMQLFRVSLPIGSTLSDSVWGLESREMDKLMPPTTKISALFGDPMEDELHVVVFVPETVAPDVDQVSELPEFTRTSCSNIFLRLGVIIDVSAEYRNTVGTKGHVPSAGAKSSGYCKVQTDQPQTIYDGLKAPNGPSTVPPPITIFHCIFQQFLKLVDDNSTQVTTKELIHMEKFTYMLSTLHTMGQAFNTDFWLHLSGILDKEVTQEENSNCTCTDGCYFIQIGEVQVPTMIYEGKNMLGGCNPSIQVGIIMRHSWIKESRKSIQDKCCCLTFMIAAAAGWLSIMGAVLTNKMIIQRLTDLKWVALSSTQDDQQLHNLMWVFVALQKCMKELEAYY</sequence>
<dbReference type="EMBL" id="ML210211">
    <property type="protein sequence ID" value="TFK23840.1"/>
    <property type="molecule type" value="Genomic_DNA"/>
</dbReference>
<evidence type="ECO:0000256" key="2">
    <source>
        <dbReference type="ARBA" id="ARBA00004613"/>
    </source>
</evidence>
<keyword evidence="6" id="KW-1185">Reference proteome</keyword>
<dbReference type="GO" id="GO:0005576">
    <property type="term" value="C:extracellular region"/>
    <property type="evidence" value="ECO:0007669"/>
    <property type="project" value="UniProtKB-SubCell"/>
</dbReference>
<protein>
    <recommendedName>
        <fullName evidence="4">Crinkler effector protein N-terminal domain-containing protein</fullName>
    </recommendedName>
</protein>
<evidence type="ECO:0000256" key="3">
    <source>
        <dbReference type="ARBA" id="ARBA00022525"/>
    </source>
</evidence>
<comment type="subcellular location">
    <subcellularLocation>
        <location evidence="1">Host cell</location>
    </subcellularLocation>
    <subcellularLocation>
        <location evidence="2">Secreted</location>
    </subcellularLocation>
</comment>
<accession>A0A5C3KTG2</accession>
<dbReference type="OrthoDB" id="3261131at2759"/>
<evidence type="ECO:0000259" key="4">
    <source>
        <dbReference type="Pfam" id="PF20147"/>
    </source>
</evidence>
<dbReference type="STRING" id="230819.A0A5C3KTG2"/>
<dbReference type="Pfam" id="PF20147">
    <property type="entry name" value="Crinkler"/>
    <property type="match status" value="1"/>
</dbReference>
<dbReference type="Proteomes" id="UP000307440">
    <property type="component" value="Unassembled WGS sequence"/>
</dbReference>
<reference evidence="5 6" key="1">
    <citation type="journal article" date="2019" name="Nat. Ecol. Evol.">
        <title>Megaphylogeny resolves global patterns of mushroom evolution.</title>
        <authorList>
            <person name="Varga T."/>
            <person name="Krizsan K."/>
            <person name="Foldi C."/>
            <person name="Dima B."/>
            <person name="Sanchez-Garcia M."/>
            <person name="Sanchez-Ramirez S."/>
            <person name="Szollosi G.J."/>
            <person name="Szarkandi J.G."/>
            <person name="Papp V."/>
            <person name="Albert L."/>
            <person name="Andreopoulos W."/>
            <person name="Angelini C."/>
            <person name="Antonin V."/>
            <person name="Barry K.W."/>
            <person name="Bougher N.L."/>
            <person name="Buchanan P."/>
            <person name="Buyck B."/>
            <person name="Bense V."/>
            <person name="Catcheside P."/>
            <person name="Chovatia M."/>
            <person name="Cooper J."/>
            <person name="Damon W."/>
            <person name="Desjardin D."/>
            <person name="Finy P."/>
            <person name="Geml J."/>
            <person name="Haridas S."/>
            <person name="Hughes K."/>
            <person name="Justo A."/>
            <person name="Karasinski D."/>
            <person name="Kautmanova I."/>
            <person name="Kiss B."/>
            <person name="Kocsube S."/>
            <person name="Kotiranta H."/>
            <person name="LaButti K.M."/>
            <person name="Lechner B.E."/>
            <person name="Liimatainen K."/>
            <person name="Lipzen A."/>
            <person name="Lukacs Z."/>
            <person name="Mihaltcheva S."/>
            <person name="Morgado L.N."/>
            <person name="Niskanen T."/>
            <person name="Noordeloos M.E."/>
            <person name="Ohm R.A."/>
            <person name="Ortiz-Santana B."/>
            <person name="Ovrebo C."/>
            <person name="Racz N."/>
            <person name="Riley R."/>
            <person name="Savchenko A."/>
            <person name="Shiryaev A."/>
            <person name="Soop K."/>
            <person name="Spirin V."/>
            <person name="Szebenyi C."/>
            <person name="Tomsovsky M."/>
            <person name="Tulloss R.E."/>
            <person name="Uehling J."/>
            <person name="Grigoriev I.V."/>
            <person name="Vagvolgyi C."/>
            <person name="Papp T."/>
            <person name="Martin F.M."/>
            <person name="Miettinen O."/>
            <person name="Hibbett D.S."/>
            <person name="Nagy L.G."/>
        </authorList>
    </citation>
    <scope>NUCLEOTIDE SEQUENCE [LARGE SCALE GENOMIC DNA]</scope>
    <source>
        <strain evidence="5 6">CBS 121175</strain>
    </source>
</reference>
<evidence type="ECO:0000313" key="6">
    <source>
        <dbReference type="Proteomes" id="UP000307440"/>
    </source>
</evidence>
<dbReference type="GO" id="GO:0043657">
    <property type="term" value="C:host cell"/>
    <property type="evidence" value="ECO:0007669"/>
    <property type="project" value="UniProtKB-SubCell"/>
</dbReference>
<dbReference type="InterPro" id="IPR045379">
    <property type="entry name" value="Crinkler_N"/>
</dbReference>
<feature type="domain" description="Crinkler effector protein N-terminal" evidence="4">
    <location>
        <begin position="4"/>
        <end position="103"/>
    </location>
</feature>
<organism evidence="5 6">
    <name type="scientific">Coprinopsis marcescibilis</name>
    <name type="common">Agaric fungus</name>
    <name type="synonym">Psathyrella marcescibilis</name>
    <dbReference type="NCBI Taxonomy" id="230819"/>
    <lineage>
        <taxon>Eukaryota</taxon>
        <taxon>Fungi</taxon>
        <taxon>Dikarya</taxon>
        <taxon>Basidiomycota</taxon>
        <taxon>Agaricomycotina</taxon>
        <taxon>Agaricomycetes</taxon>
        <taxon>Agaricomycetidae</taxon>
        <taxon>Agaricales</taxon>
        <taxon>Agaricineae</taxon>
        <taxon>Psathyrellaceae</taxon>
        <taxon>Coprinopsis</taxon>
    </lineage>
</organism>
<evidence type="ECO:0000256" key="1">
    <source>
        <dbReference type="ARBA" id="ARBA00004340"/>
    </source>
</evidence>